<feature type="transmembrane region" description="Helical" evidence="1">
    <location>
        <begin position="54"/>
        <end position="78"/>
    </location>
</feature>
<feature type="transmembrane region" description="Helical" evidence="1">
    <location>
        <begin position="27"/>
        <end position="48"/>
    </location>
</feature>
<sequence length="159" mass="17237">MSHHTLPAHHDAAERPKRRRISGIGRVLVFVYFVLALAATGRSVFQIIDRFQEAPVAFTLSAIAAVVYIVATIALIAPGRVWYRIAWATISFELAGVLVVGTLSLFAPATLGLSDIDPFGRDATVWSVYGMGYLFVPLALPILGLLWLRRHRPGAGAAS</sequence>
<feature type="transmembrane region" description="Helical" evidence="1">
    <location>
        <begin position="126"/>
        <end position="148"/>
    </location>
</feature>
<evidence type="ECO:0000256" key="1">
    <source>
        <dbReference type="SAM" id="Phobius"/>
    </source>
</evidence>
<evidence type="ECO:0008006" key="4">
    <source>
        <dbReference type="Google" id="ProtNLM"/>
    </source>
</evidence>
<keyword evidence="1" id="KW-0812">Transmembrane</keyword>
<keyword evidence="1" id="KW-1133">Transmembrane helix</keyword>
<gene>
    <name evidence="2" type="ORF">P5G50_09735</name>
</gene>
<dbReference type="EMBL" id="JAROCF010000001">
    <property type="protein sequence ID" value="MDN4614734.1"/>
    <property type="molecule type" value="Genomic_DNA"/>
</dbReference>
<dbReference type="RefSeq" id="WP_301212602.1">
    <property type="nucleotide sequence ID" value="NZ_JAROCF010000001.1"/>
</dbReference>
<keyword evidence="3" id="KW-1185">Reference proteome</keyword>
<accession>A0ABT8KBC3</accession>
<reference evidence="2" key="1">
    <citation type="submission" date="2023-06" db="EMBL/GenBank/DDBJ databases">
        <title>MT1 and MT2 Draft Genomes of Novel Species.</title>
        <authorList>
            <person name="Venkateswaran K."/>
        </authorList>
    </citation>
    <scope>NUCLEOTIDE SEQUENCE</scope>
    <source>
        <strain evidence="2">F6_8S_P_1B</strain>
    </source>
</reference>
<evidence type="ECO:0000313" key="3">
    <source>
        <dbReference type="Proteomes" id="UP001174208"/>
    </source>
</evidence>
<organism evidence="2 3">
    <name type="scientific">Leifsonia williamsii</name>
    <dbReference type="NCBI Taxonomy" id="3035919"/>
    <lineage>
        <taxon>Bacteria</taxon>
        <taxon>Bacillati</taxon>
        <taxon>Actinomycetota</taxon>
        <taxon>Actinomycetes</taxon>
        <taxon>Micrococcales</taxon>
        <taxon>Microbacteriaceae</taxon>
        <taxon>Leifsonia</taxon>
    </lineage>
</organism>
<dbReference type="Proteomes" id="UP001174208">
    <property type="component" value="Unassembled WGS sequence"/>
</dbReference>
<feature type="transmembrane region" description="Helical" evidence="1">
    <location>
        <begin position="85"/>
        <end position="106"/>
    </location>
</feature>
<proteinExistence type="predicted"/>
<name>A0ABT8KBC3_9MICO</name>
<evidence type="ECO:0000313" key="2">
    <source>
        <dbReference type="EMBL" id="MDN4614734.1"/>
    </source>
</evidence>
<keyword evidence="1" id="KW-0472">Membrane</keyword>
<comment type="caution">
    <text evidence="2">The sequence shown here is derived from an EMBL/GenBank/DDBJ whole genome shotgun (WGS) entry which is preliminary data.</text>
</comment>
<protein>
    <recommendedName>
        <fullName evidence="4">Integral membrane protein</fullName>
    </recommendedName>
</protein>